<dbReference type="InterPro" id="IPR006568">
    <property type="entry name" value="PSP_pro-rich"/>
</dbReference>
<dbReference type="Pfam" id="PF04046">
    <property type="entry name" value="PSP"/>
    <property type="match status" value="1"/>
</dbReference>
<feature type="region of interest" description="Disordered" evidence="1">
    <location>
        <begin position="138"/>
        <end position="172"/>
    </location>
</feature>
<dbReference type="PANTHER" id="PTHR12785:SF6">
    <property type="entry name" value="SPLICING FACTOR 3B SUBUNIT 2"/>
    <property type="match status" value="1"/>
</dbReference>
<feature type="compositionally biased region" description="Basic and acidic residues" evidence="1">
    <location>
        <begin position="142"/>
        <end position="152"/>
    </location>
</feature>
<dbReference type="eggNOG" id="KOG2330">
    <property type="taxonomic scope" value="Eukaryota"/>
</dbReference>
<dbReference type="STRING" id="983644.G3JNB5"/>
<evidence type="ECO:0000313" key="4">
    <source>
        <dbReference type="Proteomes" id="UP000001610"/>
    </source>
</evidence>
<dbReference type="HOGENOM" id="CLU_014435_1_1_1"/>
<feature type="region of interest" description="Disordered" evidence="1">
    <location>
        <begin position="618"/>
        <end position="639"/>
    </location>
</feature>
<dbReference type="GeneID" id="18168728"/>
<dbReference type="Proteomes" id="UP000001610">
    <property type="component" value="Unassembled WGS sequence"/>
</dbReference>
<dbReference type="RefSeq" id="XP_006671918.1">
    <property type="nucleotide sequence ID" value="XM_006671855.1"/>
</dbReference>
<feature type="region of interest" description="Disordered" evidence="1">
    <location>
        <begin position="436"/>
        <end position="522"/>
    </location>
</feature>
<reference evidence="3 4" key="1">
    <citation type="journal article" date="2011" name="Genome Biol.">
        <title>Genome sequence of the insect pathogenic fungus Cordyceps militaris, a valued traditional Chinese medicine.</title>
        <authorList>
            <person name="Zheng P."/>
            <person name="Xia Y."/>
            <person name="Xiao G."/>
            <person name="Xiong C."/>
            <person name="Hu X."/>
            <person name="Zhang S."/>
            <person name="Zheng H."/>
            <person name="Huang Y."/>
            <person name="Zhou Y."/>
            <person name="Wang S."/>
            <person name="Zhao G.P."/>
            <person name="Liu X."/>
            <person name="St Leger R.J."/>
            <person name="Wang C."/>
        </authorList>
    </citation>
    <scope>NUCLEOTIDE SEQUENCE [LARGE SCALE GENOMIC DNA]</scope>
    <source>
        <strain evidence="3 4">CM01</strain>
    </source>
</reference>
<feature type="domain" description="PSP proline-rich" evidence="2">
    <location>
        <begin position="324"/>
        <end position="377"/>
    </location>
</feature>
<feature type="compositionally biased region" description="Acidic residues" evidence="1">
    <location>
        <begin position="158"/>
        <end position="167"/>
    </location>
</feature>
<dbReference type="OMA" id="KGEPIGQ"/>
<dbReference type="GO" id="GO:0005634">
    <property type="term" value="C:nucleus"/>
    <property type="evidence" value="ECO:0007669"/>
    <property type="project" value="InterPro"/>
</dbReference>
<evidence type="ECO:0000313" key="3">
    <source>
        <dbReference type="EMBL" id="EGX90297.1"/>
    </source>
</evidence>
<dbReference type="InterPro" id="IPR052584">
    <property type="entry name" value="U2_snRNP_Complex_Component"/>
</dbReference>
<dbReference type="InParanoid" id="G3JNB5"/>
<accession>G3JNB5</accession>
<name>G3JNB5_CORMM</name>
<feature type="compositionally biased region" description="Acidic residues" evidence="1">
    <location>
        <begin position="443"/>
        <end position="461"/>
    </location>
</feature>
<evidence type="ECO:0000259" key="2">
    <source>
        <dbReference type="SMART" id="SM00581"/>
    </source>
</evidence>
<feature type="region of interest" description="Disordered" evidence="1">
    <location>
        <begin position="68"/>
        <end position="110"/>
    </location>
</feature>
<dbReference type="Pfam" id="PF04037">
    <property type="entry name" value="DUF382"/>
    <property type="match status" value="1"/>
</dbReference>
<dbReference type="VEuPathDB" id="FungiDB:CCM_06714"/>
<dbReference type="SMART" id="SM00581">
    <property type="entry name" value="PSP"/>
    <property type="match status" value="1"/>
</dbReference>
<gene>
    <name evidence="3" type="ORF">CCM_06714</name>
</gene>
<dbReference type="PANTHER" id="PTHR12785">
    <property type="entry name" value="SPLICING FACTOR 3B"/>
    <property type="match status" value="1"/>
</dbReference>
<dbReference type="OrthoDB" id="10260794at2759"/>
<dbReference type="AlphaFoldDB" id="G3JNB5"/>
<feature type="compositionally biased region" description="Basic and acidic residues" evidence="1">
    <location>
        <begin position="498"/>
        <end position="508"/>
    </location>
</feature>
<feature type="compositionally biased region" description="Basic and acidic residues" evidence="1">
    <location>
        <begin position="93"/>
        <end position="109"/>
    </location>
</feature>
<keyword evidence="4" id="KW-1185">Reference proteome</keyword>
<organism evidence="3 4">
    <name type="scientific">Cordyceps militaris (strain CM01)</name>
    <name type="common">Caterpillar fungus</name>
    <dbReference type="NCBI Taxonomy" id="983644"/>
    <lineage>
        <taxon>Eukaryota</taxon>
        <taxon>Fungi</taxon>
        <taxon>Dikarya</taxon>
        <taxon>Ascomycota</taxon>
        <taxon>Pezizomycotina</taxon>
        <taxon>Sordariomycetes</taxon>
        <taxon>Hypocreomycetidae</taxon>
        <taxon>Hypocreales</taxon>
        <taxon>Cordycipitaceae</taxon>
        <taxon>Cordyceps</taxon>
    </lineage>
</organism>
<dbReference type="InterPro" id="IPR007180">
    <property type="entry name" value="DUF382"/>
</dbReference>
<dbReference type="EMBL" id="JH126403">
    <property type="protein sequence ID" value="EGX90297.1"/>
    <property type="molecule type" value="Genomic_DNA"/>
</dbReference>
<protein>
    <submittedName>
        <fullName evidence="3">Splicing factor 3b</fullName>
    </submittedName>
</protein>
<sequence length="639" mass="71606">MGRDPKQYVFALGALSLFQQTLQKLACCEQLVAMAAAKMTKNQMRRAKKKEQKKVQAEVRRIVASLTARDCINSPSKQNETKPEEATEQSEPEVERQEKPQETAKKETAVDVEVDSLDAYDDPAFAVYKEIFAKFNANTGDDASKNETKEQKGTVLYNDDDDIPDEDQQPKLSKKKLKELNKLSVAQLKALATIPEVVEWQDVSSTDPRVLVQIKSQRNVVPVPAHWSLKREYLSSKRGIEKSAFRLPQFIAETGIAEMRDAVLEKQAEQTLKQKQRERVAPKMGRLDIDYQKLYDAFFRFQTKPELSRFGEVYYEGKESEVDYQHFRPGDLTEATKEALGMPPGAPPPWLINQQRFGPPPSYPTLKIPGLNAPPPPGGAWGFHPGGWGKPPVDESNRPLYGGDVFGITGHHGAQVQLGQQQEQTGVPVERTLWGELQPRAEESEEEEESEDDDDEEEEGGDKEGKEASGLETPSGYASTLHGDYPPQGNETSIAGDMDLRKERRGYDTEESSAPRSAYTIVPERQVRAEGFFGSDRAYDIAAAQRAGMPVLGTEDDSRKRKKPGDVDVAVDVDALNDNGGLNRDDLRQRFEAGTRDEGIGAQWTGQDDDLADMIAEEGRKRQRLDRERTEKKKDGRRH</sequence>
<proteinExistence type="predicted"/>
<dbReference type="KEGG" id="cmt:CCM_06714"/>
<evidence type="ECO:0000256" key="1">
    <source>
        <dbReference type="SAM" id="MobiDB-lite"/>
    </source>
</evidence>